<dbReference type="EMBL" id="JAPNKE010000002">
    <property type="protein sequence ID" value="MCY1007223.1"/>
    <property type="molecule type" value="Genomic_DNA"/>
</dbReference>
<feature type="region of interest" description="Disordered" evidence="1">
    <location>
        <begin position="22"/>
        <end position="71"/>
    </location>
</feature>
<evidence type="ECO:0008006" key="5">
    <source>
        <dbReference type="Google" id="ProtNLM"/>
    </source>
</evidence>
<dbReference type="AlphaFoldDB" id="A0A9X3ENB3"/>
<keyword evidence="2" id="KW-0732">Signal</keyword>
<dbReference type="SUPFAM" id="SSF46626">
    <property type="entry name" value="Cytochrome c"/>
    <property type="match status" value="1"/>
</dbReference>
<evidence type="ECO:0000313" key="4">
    <source>
        <dbReference type="Proteomes" id="UP001150924"/>
    </source>
</evidence>
<evidence type="ECO:0000313" key="3">
    <source>
        <dbReference type="EMBL" id="MCY1007223.1"/>
    </source>
</evidence>
<feature type="chain" id="PRO_5040815625" description="Cytochrome c domain-containing protein" evidence="2">
    <location>
        <begin position="20"/>
        <end position="176"/>
    </location>
</feature>
<comment type="caution">
    <text evidence="3">The sequence shown here is derived from an EMBL/GenBank/DDBJ whole genome shotgun (WGS) entry which is preliminary data.</text>
</comment>
<organism evidence="3 4">
    <name type="scientific">Nannocystis pusilla</name>
    <dbReference type="NCBI Taxonomy" id="889268"/>
    <lineage>
        <taxon>Bacteria</taxon>
        <taxon>Pseudomonadati</taxon>
        <taxon>Myxococcota</taxon>
        <taxon>Polyangia</taxon>
        <taxon>Nannocystales</taxon>
        <taxon>Nannocystaceae</taxon>
        <taxon>Nannocystis</taxon>
    </lineage>
</organism>
<protein>
    <recommendedName>
        <fullName evidence="5">Cytochrome c domain-containing protein</fullName>
    </recommendedName>
</protein>
<dbReference type="GO" id="GO:0009055">
    <property type="term" value="F:electron transfer activity"/>
    <property type="evidence" value="ECO:0007669"/>
    <property type="project" value="InterPro"/>
</dbReference>
<reference evidence="3" key="1">
    <citation type="submission" date="2022-11" db="EMBL/GenBank/DDBJ databases">
        <title>Minimal conservation of predation-associated metabolite biosynthetic gene clusters underscores biosynthetic potential of Myxococcota including descriptions for ten novel species: Archangium lansinium sp. nov., Myxococcus landrumus sp. nov., Nannocystis bai.</title>
        <authorList>
            <person name="Ahearne A."/>
            <person name="Stevens C."/>
            <person name="Phillips K."/>
        </authorList>
    </citation>
    <scope>NUCLEOTIDE SEQUENCE</scope>
    <source>
        <strain evidence="3">Na p29</strain>
    </source>
</reference>
<feature type="compositionally biased region" description="Polar residues" evidence="1">
    <location>
        <begin position="27"/>
        <end position="46"/>
    </location>
</feature>
<dbReference type="Proteomes" id="UP001150924">
    <property type="component" value="Unassembled WGS sequence"/>
</dbReference>
<sequence length="176" mass="18078">MPGLPVRPLVLLAALAACAERDPLDSDSVTDATSMSEGTGASTDHGTTPPSTTDEPPTGSIPGPNPPELGYAAHIQPIWDAHCVVGCHTPGGTSAAWVVLSDNAFASLVERPALELPQMMRVAPGDLDGSYLWHKVNGTHIEAGGSGVSMPPAFADALSTDDLDTISQWIAQGCSP</sequence>
<proteinExistence type="predicted"/>
<dbReference type="InterPro" id="IPR036909">
    <property type="entry name" value="Cyt_c-like_dom_sf"/>
</dbReference>
<feature type="compositionally biased region" description="Low complexity" evidence="1">
    <location>
        <begin position="47"/>
        <end position="62"/>
    </location>
</feature>
<keyword evidence="4" id="KW-1185">Reference proteome</keyword>
<evidence type="ECO:0000256" key="2">
    <source>
        <dbReference type="SAM" id="SignalP"/>
    </source>
</evidence>
<feature type="signal peptide" evidence="2">
    <location>
        <begin position="1"/>
        <end position="19"/>
    </location>
</feature>
<dbReference type="GO" id="GO:0020037">
    <property type="term" value="F:heme binding"/>
    <property type="evidence" value="ECO:0007669"/>
    <property type="project" value="InterPro"/>
</dbReference>
<evidence type="ECO:0000256" key="1">
    <source>
        <dbReference type="SAM" id="MobiDB-lite"/>
    </source>
</evidence>
<dbReference type="RefSeq" id="WP_267769814.1">
    <property type="nucleotide sequence ID" value="NZ_JAPNKE010000002.1"/>
</dbReference>
<dbReference type="PROSITE" id="PS51257">
    <property type="entry name" value="PROKAR_LIPOPROTEIN"/>
    <property type="match status" value="1"/>
</dbReference>
<name>A0A9X3ENB3_9BACT</name>
<gene>
    <name evidence="3" type="ORF">OV079_16995</name>
</gene>
<accession>A0A9X3ENB3</accession>